<dbReference type="EMBL" id="UFQT01000553">
    <property type="protein sequence ID" value="SSX25220.1"/>
    <property type="molecule type" value="Genomic_DNA"/>
</dbReference>
<protein>
    <submittedName>
        <fullName evidence="1">CSON012075 protein</fullName>
    </submittedName>
</protein>
<dbReference type="VEuPathDB" id="VectorBase:CSON012075"/>
<gene>
    <name evidence="1" type="primary">CSON012075</name>
</gene>
<dbReference type="AlphaFoldDB" id="A0A336M5C6"/>
<organism evidence="1">
    <name type="scientific">Culicoides sonorensis</name>
    <name type="common">Biting midge</name>
    <dbReference type="NCBI Taxonomy" id="179676"/>
    <lineage>
        <taxon>Eukaryota</taxon>
        <taxon>Metazoa</taxon>
        <taxon>Ecdysozoa</taxon>
        <taxon>Arthropoda</taxon>
        <taxon>Hexapoda</taxon>
        <taxon>Insecta</taxon>
        <taxon>Pterygota</taxon>
        <taxon>Neoptera</taxon>
        <taxon>Endopterygota</taxon>
        <taxon>Diptera</taxon>
        <taxon>Nematocera</taxon>
        <taxon>Chironomoidea</taxon>
        <taxon>Ceratopogonidae</taxon>
        <taxon>Ceratopogoninae</taxon>
        <taxon>Culicoides</taxon>
        <taxon>Monoculicoides</taxon>
    </lineage>
</organism>
<reference evidence="1" key="1">
    <citation type="submission" date="2018-07" db="EMBL/GenBank/DDBJ databases">
        <authorList>
            <person name="Quirk P.G."/>
            <person name="Krulwich T.A."/>
        </authorList>
    </citation>
    <scope>NUCLEOTIDE SEQUENCE</scope>
</reference>
<name>A0A336M5C6_CULSO</name>
<sequence>MFVETICAFFFAFFWRDKTRQGDIKYGWCLLRLCLMLENRIENNSPNFSINWIQKTAKKLNSIKIEP</sequence>
<evidence type="ECO:0000313" key="1">
    <source>
        <dbReference type="EMBL" id="SSX25220.1"/>
    </source>
</evidence>
<proteinExistence type="predicted"/>
<accession>A0A336M5C6</accession>